<dbReference type="Pfam" id="PF05199">
    <property type="entry name" value="GMC_oxred_C"/>
    <property type="match status" value="1"/>
</dbReference>
<dbReference type="Proteomes" id="UP000593802">
    <property type="component" value="Chromosome"/>
</dbReference>
<dbReference type="InterPro" id="IPR036188">
    <property type="entry name" value="FAD/NAD-bd_sf"/>
</dbReference>
<evidence type="ECO:0000256" key="1">
    <source>
        <dbReference type="ARBA" id="ARBA00010790"/>
    </source>
</evidence>
<dbReference type="AlphaFoldDB" id="A0A7I8D7P8"/>
<dbReference type="PANTHER" id="PTHR46056">
    <property type="entry name" value="LONG-CHAIN-ALCOHOL OXIDASE"/>
    <property type="match status" value="1"/>
</dbReference>
<evidence type="ECO:0000313" key="7">
    <source>
        <dbReference type="Proteomes" id="UP000593802"/>
    </source>
</evidence>
<keyword evidence="2" id="KW-0285">Flavoprotein</keyword>
<dbReference type="Gene3D" id="3.50.50.60">
    <property type="entry name" value="FAD/NAD(P)-binding domain"/>
    <property type="match status" value="1"/>
</dbReference>
<dbReference type="SUPFAM" id="SSF54373">
    <property type="entry name" value="FAD-linked reductases, C-terminal domain"/>
    <property type="match status" value="1"/>
</dbReference>
<proteinExistence type="inferred from homology"/>
<keyword evidence="7" id="KW-1185">Reference proteome</keyword>
<dbReference type="SUPFAM" id="SSF51905">
    <property type="entry name" value="FAD/NAD(P)-binding domain"/>
    <property type="match status" value="1"/>
</dbReference>
<keyword evidence="4" id="KW-0560">Oxidoreductase</keyword>
<evidence type="ECO:0000313" key="6">
    <source>
        <dbReference type="EMBL" id="BCJ86168.1"/>
    </source>
</evidence>
<protein>
    <recommendedName>
        <fullName evidence="5">Glucose-methanol-choline oxidoreductase C-terminal domain-containing protein</fullName>
    </recommendedName>
</protein>
<evidence type="ECO:0000256" key="3">
    <source>
        <dbReference type="ARBA" id="ARBA00022827"/>
    </source>
</evidence>
<dbReference type="PANTHER" id="PTHR46056:SF12">
    <property type="entry name" value="LONG-CHAIN-ALCOHOL OXIDASE"/>
    <property type="match status" value="1"/>
</dbReference>
<name>A0A7I8D7P8_9BACL</name>
<gene>
    <name evidence="6" type="ORF">skT53_11530</name>
</gene>
<dbReference type="EMBL" id="AP023366">
    <property type="protein sequence ID" value="BCJ86168.1"/>
    <property type="molecule type" value="Genomic_DNA"/>
</dbReference>
<dbReference type="KEGG" id="eff:skT53_11530"/>
<dbReference type="GO" id="GO:0016614">
    <property type="term" value="F:oxidoreductase activity, acting on CH-OH group of donors"/>
    <property type="evidence" value="ECO:0007669"/>
    <property type="project" value="InterPro"/>
</dbReference>
<evidence type="ECO:0000259" key="5">
    <source>
        <dbReference type="Pfam" id="PF05199"/>
    </source>
</evidence>
<feature type="domain" description="Glucose-methanol-choline oxidoreductase C-terminal" evidence="5">
    <location>
        <begin position="58"/>
        <end position="171"/>
    </location>
</feature>
<comment type="similarity">
    <text evidence="1">Belongs to the GMC oxidoreductase family.</text>
</comment>
<organism evidence="6 7">
    <name type="scientific">Effusibacillus dendaii</name>
    <dbReference type="NCBI Taxonomy" id="2743772"/>
    <lineage>
        <taxon>Bacteria</taxon>
        <taxon>Bacillati</taxon>
        <taxon>Bacillota</taxon>
        <taxon>Bacilli</taxon>
        <taxon>Bacillales</taxon>
        <taxon>Alicyclobacillaceae</taxon>
        <taxon>Effusibacillus</taxon>
    </lineage>
</organism>
<keyword evidence="3" id="KW-0274">FAD</keyword>
<sequence length="187" mass="19899">MAPLAINSAPFDGAHGSRPVAMAKGIAKSATLWGESLRKTMLDYNFYGRITLVGEVLPNPDNRVTLSKEKDEYGMPLAAVSFSCGENDKKLIAHAVGKMQEIIRAAGGKPEFVTDDTAHLMGGCRMGKDPSSSVANSFGQTHDILNLFICSASPFVTSGGGNPTETVMALAARTADYPADQMKQRQC</sequence>
<evidence type="ECO:0000256" key="4">
    <source>
        <dbReference type="ARBA" id="ARBA00023002"/>
    </source>
</evidence>
<accession>A0A7I8D7P8</accession>
<dbReference type="InterPro" id="IPR007867">
    <property type="entry name" value="GMC_OxRtase_C"/>
</dbReference>
<evidence type="ECO:0000256" key="2">
    <source>
        <dbReference type="ARBA" id="ARBA00022630"/>
    </source>
</evidence>
<reference evidence="6 7" key="1">
    <citation type="submission" date="2020-08" db="EMBL/GenBank/DDBJ databases">
        <title>Complete Genome Sequence of Effusibacillus dendaii Strain skT53, Isolated from Farmland soil.</title>
        <authorList>
            <person name="Konishi T."/>
            <person name="Kawasaki H."/>
        </authorList>
    </citation>
    <scope>NUCLEOTIDE SEQUENCE [LARGE SCALE GENOMIC DNA]</scope>
    <source>
        <strain evidence="7">skT53</strain>
    </source>
</reference>